<protein>
    <submittedName>
        <fullName evidence="2">Uncharacterized protein</fullName>
    </submittedName>
</protein>
<evidence type="ECO:0000256" key="1">
    <source>
        <dbReference type="SAM" id="MobiDB-lite"/>
    </source>
</evidence>
<organism evidence="2 3">
    <name type="scientific">Nocardia bovistercoris</name>
    <dbReference type="NCBI Taxonomy" id="2785916"/>
    <lineage>
        <taxon>Bacteria</taxon>
        <taxon>Bacillati</taxon>
        <taxon>Actinomycetota</taxon>
        <taxon>Actinomycetes</taxon>
        <taxon>Mycobacteriales</taxon>
        <taxon>Nocardiaceae</taxon>
        <taxon>Nocardia</taxon>
    </lineage>
</organism>
<dbReference type="EMBL" id="JADMLG010000010">
    <property type="protein sequence ID" value="MBH0779197.1"/>
    <property type="molecule type" value="Genomic_DNA"/>
</dbReference>
<dbReference type="RefSeq" id="WP_196151519.1">
    <property type="nucleotide sequence ID" value="NZ_JADMLG010000010.1"/>
</dbReference>
<keyword evidence="3" id="KW-1185">Reference proteome</keyword>
<comment type="caution">
    <text evidence="2">The sequence shown here is derived from an EMBL/GenBank/DDBJ whole genome shotgun (WGS) entry which is preliminary data.</text>
</comment>
<dbReference type="AlphaFoldDB" id="A0A931N4Y7"/>
<evidence type="ECO:0000313" key="3">
    <source>
        <dbReference type="Proteomes" id="UP000655751"/>
    </source>
</evidence>
<name>A0A931N4Y7_9NOCA</name>
<gene>
    <name evidence="2" type="ORF">IT779_23285</name>
</gene>
<accession>A0A931N4Y7</accession>
<feature type="compositionally biased region" description="Polar residues" evidence="1">
    <location>
        <begin position="1"/>
        <end position="18"/>
    </location>
</feature>
<proteinExistence type="predicted"/>
<sequence>MSTREISTDQPVSSTPSGSPIFATEHPNLMSDFLANYRPTISRRRNDRVSVLHGRPTRIKVETPAEQGEQSDPFPNDICEFIDFQNWQLGGESGTPARALIRVSRLEIV</sequence>
<feature type="region of interest" description="Disordered" evidence="1">
    <location>
        <begin position="1"/>
        <end position="23"/>
    </location>
</feature>
<evidence type="ECO:0000313" key="2">
    <source>
        <dbReference type="EMBL" id="MBH0779197.1"/>
    </source>
</evidence>
<dbReference type="Proteomes" id="UP000655751">
    <property type="component" value="Unassembled WGS sequence"/>
</dbReference>
<reference evidence="2" key="1">
    <citation type="submission" date="2020-11" db="EMBL/GenBank/DDBJ databases">
        <title>Nocardia NEAU-351.nov., a novel actinomycete isolated from the cow dung.</title>
        <authorList>
            <person name="Zhang X."/>
        </authorList>
    </citation>
    <scope>NUCLEOTIDE SEQUENCE</scope>
    <source>
        <strain evidence="2">NEAU-351</strain>
    </source>
</reference>